<dbReference type="EMBL" id="KZ772701">
    <property type="protein sequence ID" value="PTQ42562.1"/>
    <property type="molecule type" value="Genomic_DNA"/>
</dbReference>
<evidence type="ECO:0000256" key="1">
    <source>
        <dbReference type="ARBA" id="ARBA00006407"/>
    </source>
</evidence>
<dbReference type="GO" id="GO:0005739">
    <property type="term" value="C:mitochondrion"/>
    <property type="evidence" value="ECO:0000318"/>
    <property type="project" value="GO_Central"/>
</dbReference>
<evidence type="ECO:0000313" key="3">
    <source>
        <dbReference type="EMBL" id="PTQ42562.1"/>
    </source>
</evidence>
<protein>
    <recommendedName>
        <fullName evidence="2">Ubiquinol-cytochrome c chaperone domain-containing protein</fullName>
    </recommendedName>
</protein>
<comment type="similarity">
    <text evidence="1">Belongs to the CBP3 family.</text>
</comment>
<proteinExistence type="inferred from homology"/>
<dbReference type="Proteomes" id="UP000244005">
    <property type="component" value="Unassembled WGS sequence"/>
</dbReference>
<dbReference type="EMBL" id="KZ772701">
    <property type="protein sequence ID" value="PTQ42560.1"/>
    <property type="molecule type" value="Genomic_DNA"/>
</dbReference>
<dbReference type="Gramene" id="Mp1g01580.2">
    <property type="protein sequence ID" value="Mp1g01580.2.cds"/>
    <property type="gene ID" value="Mp1g01580"/>
</dbReference>
<dbReference type="InterPro" id="IPR007129">
    <property type="entry name" value="Ubiqinol_cyt_c_chaperone_CPB3"/>
</dbReference>
<keyword evidence="4" id="KW-1185">Reference proteome</keyword>
<accession>A0A2R6X905</accession>
<sequence length="292" mass="31945">MLGIVGRIVRRQNPAGLTRVTRTAGSSFFSRSVSYAAEDVTLASSTEKENIAISATKPKPLSLNPNSPLRVTDPPPTGFSGVALKLLGFYTRESQLIRGSKILYTRISAQADQPELYASFALEKNFRTTHAMLLLHMWLTLVRLRAEGKDGSKVGQSLYEIFNHDLEKRVVGEGVKMLISKWMKELEKNFYGAVEAYDAAMQPTAVKDALARALWRNVFAEDDSLMPTGAAAAPVKSLARYVRREAACLALTDSESLLSGNILFSHDFDVTQGTRETDSTSLGQATSEPVPA</sequence>
<dbReference type="GO" id="GO:0034551">
    <property type="term" value="P:mitochondrial respiratory chain complex III assembly"/>
    <property type="evidence" value="ECO:0000318"/>
    <property type="project" value="GO_Central"/>
</dbReference>
<dbReference type="PANTHER" id="PTHR12184:SF1">
    <property type="entry name" value="UBIQUINOL-CYTOCHROME-C REDUCTASE COMPLEX ASSEMBLY FACTOR 1"/>
    <property type="match status" value="1"/>
</dbReference>
<reference evidence="3" key="2">
    <citation type="submission" date="2017-12" db="EMBL/GenBank/DDBJ databases">
        <title>WGS assembly of Marchantia polymorpha.</title>
        <authorList>
            <person name="Bowman J.L."/>
            <person name="Kohchi T."/>
            <person name="Yamato K.T."/>
            <person name="Jenkins J."/>
            <person name="Shu S."/>
            <person name="Ishizaki K."/>
            <person name="Yamaoka S."/>
            <person name="Nishihama R."/>
            <person name="Nakamura Y."/>
            <person name="Berger F."/>
            <person name="Adam C."/>
            <person name="Aki S.S."/>
            <person name="Althoff F."/>
            <person name="Araki T."/>
            <person name="Arteaga-Vazquez M.A."/>
            <person name="Balasubrmanian S."/>
            <person name="Bauer D."/>
            <person name="Boehm C.R."/>
            <person name="Briginshaw L."/>
            <person name="Caballero-Perez J."/>
            <person name="Catarino B."/>
            <person name="Chen F."/>
            <person name="Chiyoda S."/>
            <person name="Chovatia M."/>
            <person name="Davies K.M."/>
            <person name="Delmans M."/>
            <person name="Demura T."/>
            <person name="Dierschke T."/>
            <person name="Dolan L."/>
            <person name="Dorantes-Acosta A.E."/>
            <person name="Eklund D.M."/>
            <person name="Florent S.N."/>
            <person name="Flores-Sandoval E."/>
            <person name="Fujiyama A."/>
            <person name="Fukuzawa H."/>
            <person name="Galik B."/>
            <person name="Grimanelli D."/>
            <person name="Grimwood J."/>
            <person name="Grossniklaus U."/>
            <person name="Hamada T."/>
            <person name="Haseloff J."/>
            <person name="Hetherington A.J."/>
            <person name="Higo A."/>
            <person name="Hirakawa Y."/>
            <person name="Hundley H.N."/>
            <person name="Ikeda Y."/>
            <person name="Inoue K."/>
            <person name="Inoue S."/>
            <person name="Ishida S."/>
            <person name="Jia Q."/>
            <person name="Kakita M."/>
            <person name="Kanazawa T."/>
            <person name="Kawai Y."/>
            <person name="Kawashima T."/>
            <person name="Kennedy M."/>
            <person name="Kinose K."/>
            <person name="Kinoshita T."/>
            <person name="Kohara Y."/>
            <person name="Koide E."/>
            <person name="Komatsu K."/>
            <person name="Kopischke S."/>
            <person name="Kubo M."/>
            <person name="Kyozuka J."/>
            <person name="Lagercrantz U."/>
            <person name="Lin S.S."/>
            <person name="Lindquist E."/>
            <person name="Lipzen A.M."/>
            <person name="Lu C."/>
            <person name="Luna E.D."/>
            <person name="Martienssen R.A."/>
            <person name="Minamino N."/>
            <person name="Mizutani M."/>
            <person name="Mizutani M."/>
            <person name="Mochizuki N."/>
            <person name="Monte I."/>
            <person name="Mosher R."/>
            <person name="Nagasaki H."/>
            <person name="Nakagami H."/>
            <person name="Naramoto S."/>
            <person name="Nishitani K."/>
            <person name="Ohtani M."/>
            <person name="Okamoto T."/>
            <person name="Okumura M."/>
            <person name="Phillips J."/>
            <person name="Pollak B."/>
            <person name="Reinders A."/>
            <person name="Roevekamp M."/>
            <person name="Sano R."/>
            <person name="Sawa S."/>
            <person name="Schmid M.W."/>
            <person name="Shirakawa M."/>
            <person name="Solano R."/>
            <person name="Spunde A."/>
            <person name="Suetsugu N."/>
            <person name="Sugano S."/>
            <person name="Sugiyama A."/>
            <person name="Sun R."/>
            <person name="Suzuki Y."/>
            <person name="Takenaka M."/>
            <person name="Takezawa D."/>
            <person name="Tomogane H."/>
            <person name="Tsuzuki M."/>
            <person name="Ueda T."/>
            <person name="Umeda M."/>
            <person name="Ward J.M."/>
            <person name="Watanabe Y."/>
            <person name="Yazaki K."/>
            <person name="Yokoyama R."/>
            <person name="Yoshitake Y."/>
            <person name="Yotsui I."/>
            <person name="Zachgo S."/>
            <person name="Schmutz J."/>
        </authorList>
    </citation>
    <scope>NUCLEOTIDE SEQUENCE [LARGE SCALE GENOMIC DNA]</scope>
    <source>
        <strain evidence="3">Tak-1</strain>
    </source>
</reference>
<dbReference type="PANTHER" id="PTHR12184">
    <property type="entry name" value="UBIQUINOL-CYTOCHROME C REDUCTASE COMPLEX ASSEMBLY FACTOR 1 FAMILY MEMBER"/>
    <property type="match status" value="1"/>
</dbReference>
<dbReference type="OMA" id="LVLHMWF"/>
<feature type="domain" description="Ubiquinol-cytochrome c chaperone" evidence="2">
    <location>
        <begin position="120"/>
        <end position="264"/>
    </location>
</feature>
<gene>
    <name evidence="3" type="ORF">MARPO_0029s0089</name>
</gene>
<name>A0A2R6X905_MARPO</name>
<dbReference type="Gramene" id="Mp1g01580.3">
    <property type="protein sequence ID" value="Mp1g01580.3.cds"/>
    <property type="gene ID" value="Mp1g01580"/>
</dbReference>
<organism evidence="3 4">
    <name type="scientific">Marchantia polymorpha</name>
    <name type="common">Common liverwort</name>
    <name type="synonym">Marchantia aquatica</name>
    <dbReference type="NCBI Taxonomy" id="3197"/>
    <lineage>
        <taxon>Eukaryota</taxon>
        <taxon>Viridiplantae</taxon>
        <taxon>Streptophyta</taxon>
        <taxon>Embryophyta</taxon>
        <taxon>Marchantiophyta</taxon>
        <taxon>Marchantiopsida</taxon>
        <taxon>Marchantiidae</taxon>
        <taxon>Marchantiales</taxon>
        <taxon>Marchantiaceae</taxon>
        <taxon>Marchantia</taxon>
    </lineage>
</organism>
<dbReference type="OrthoDB" id="10253878at2759"/>
<dbReference type="AlphaFoldDB" id="A0A2R6X905"/>
<evidence type="ECO:0000259" key="2">
    <source>
        <dbReference type="Pfam" id="PF03981"/>
    </source>
</evidence>
<dbReference type="InterPro" id="IPR021150">
    <property type="entry name" value="Ubiq_cyt_c_chap"/>
</dbReference>
<dbReference type="Pfam" id="PF03981">
    <property type="entry name" value="Ubiq_cyt_C_chap"/>
    <property type="match status" value="1"/>
</dbReference>
<reference evidence="4" key="1">
    <citation type="journal article" date="2017" name="Cell">
        <title>Insights into land plant evolution garnered from the Marchantia polymorpha genome.</title>
        <authorList>
            <person name="Bowman J.L."/>
            <person name="Kohchi T."/>
            <person name="Yamato K.T."/>
            <person name="Jenkins J."/>
            <person name="Shu S."/>
            <person name="Ishizaki K."/>
            <person name="Yamaoka S."/>
            <person name="Nishihama R."/>
            <person name="Nakamura Y."/>
            <person name="Berger F."/>
            <person name="Adam C."/>
            <person name="Aki S.S."/>
            <person name="Althoff F."/>
            <person name="Araki T."/>
            <person name="Arteaga-Vazquez M.A."/>
            <person name="Balasubrmanian S."/>
            <person name="Barry K."/>
            <person name="Bauer D."/>
            <person name="Boehm C.R."/>
            <person name="Briginshaw L."/>
            <person name="Caballero-Perez J."/>
            <person name="Catarino B."/>
            <person name="Chen F."/>
            <person name="Chiyoda S."/>
            <person name="Chovatia M."/>
            <person name="Davies K.M."/>
            <person name="Delmans M."/>
            <person name="Demura T."/>
            <person name="Dierschke T."/>
            <person name="Dolan L."/>
            <person name="Dorantes-Acosta A.E."/>
            <person name="Eklund D.M."/>
            <person name="Florent S.N."/>
            <person name="Flores-Sandoval E."/>
            <person name="Fujiyama A."/>
            <person name="Fukuzawa H."/>
            <person name="Galik B."/>
            <person name="Grimanelli D."/>
            <person name="Grimwood J."/>
            <person name="Grossniklaus U."/>
            <person name="Hamada T."/>
            <person name="Haseloff J."/>
            <person name="Hetherington A.J."/>
            <person name="Higo A."/>
            <person name="Hirakawa Y."/>
            <person name="Hundley H.N."/>
            <person name="Ikeda Y."/>
            <person name="Inoue K."/>
            <person name="Inoue S.I."/>
            <person name="Ishida S."/>
            <person name="Jia Q."/>
            <person name="Kakita M."/>
            <person name="Kanazawa T."/>
            <person name="Kawai Y."/>
            <person name="Kawashima T."/>
            <person name="Kennedy M."/>
            <person name="Kinose K."/>
            <person name="Kinoshita T."/>
            <person name="Kohara Y."/>
            <person name="Koide E."/>
            <person name="Komatsu K."/>
            <person name="Kopischke S."/>
            <person name="Kubo M."/>
            <person name="Kyozuka J."/>
            <person name="Lagercrantz U."/>
            <person name="Lin S.S."/>
            <person name="Lindquist E."/>
            <person name="Lipzen A.M."/>
            <person name="Lu C.W."/>
            <person name="De Luna E."/>
            <person name="Martienssen R.A."/>
            <person name="Minamino N."/>
            <person name="Mizutani M."/>
            <person name="Mizutani M."/>
            <person name="Mochizuki N."/>
            <person name="Monte I."/>
            <person name="Mosher R."/>
            <person name="Nagasaki H."/>
            <person name="Nakagami H."/>
            <person name="Naramoto S."/>
            <person name="Nishitani K."/>
            <person name="Ohtani M."/>
            <person name="Okamoto T."/>
            <person name="Okumura M."/>
            <person name="Phillips J."/>
            <person name="Pollak B."/>
            <person name="Reinders A."/>
            <person name="Rovekamp M."/>
            <person name="Sano R."/>
            <person name="Sawa S."/>
            <person name="Schmid M.W."/>
            <person name="Shirakawa M."/>
            <person name="Solano R."/>
            <person name="Spunde A."/>
            <person name="Suetsugu N."/>
            <person name="Sugano S."/>
            <person name="Sugiyama A."/>
            <person name="Sun R."/>
            <person name="Suzuki Y."/>
            <person name="Takenaka M."/>
            <person name="Takezawa D."/>
            <person name="Tomogane H."/>
            <person name="Tsuzuki M."/>
            <person name="Ueda T."/>
            <person name="Umeda M."/>
            <person name="Ward J.M."/>
            <person name="Watanabe Y."/>
            <person name="Yazaki K."/>
            <person name="Yokoyama R."/>
            <person name="Yoshitake Y."/>
            <person name="Yotsui I."/>
            <person name="Zachgo S."/>
            <person name="Schmutz J."/>
        </authorList>
    </citation>
    <scope>NUCLEOTIDE SEQUENCE [LARGE SCALE GENOMIC DNA]</scope>
    <source>
        <strain evidence="4">Tak-1</strain>
    </source>
</reference>
<dbReference type="Gramene" id="Mp1g01580.1">
    <property type="protein sequence ID" value="Mp1g01580.1.cds"/>
    <property type="gene ID" value="Mp1g01580"/>
</dbReference>
<dbReference type="EMBL" id="KZ772701">
    <property type="protein sequence ID" value="PTQ42561.1"/>
    <property type="molecule type" value="Genomic_DNA"/>
</dbReference>
<evidence type="ECO:0000313" key="4">
    <source>
        <dbReference type="Proteomes" id="UP000244005"/>
    </source>
</evidence>